<organism evidence="1 2">
    <name type="scientific">Meloidogyne enterolobii</name>
    <name type="common">Root-knot nematode worm</name>
    <name type="synonym">Meloidogyne mayaguensis</name>
    <dbReference type="NCBI Taxonomy" id="390850"/>
    <lineage>
        <taxon>Eukaryota</taxon>
        <taxon>Metazoa</taxon>
        <taxon>Ecdysozoa</taxon>
        <taxon>Nematoda</taxon>
        <taxon>Chromadorea</taxon>
        <taxon>Rhabditida</taxon>
        <taxon>Tylenchina</taxon>
        <taxon>Tylenchomorpha</taxon>
        <taxon>Tylenchoidea</taxon>
        <taxon>Meloidogynidae</taxon>
        <taxon>Meloidogyninae</taxon>
        <taxon>Meloidogyne</taxon>
    </lineage>
</organism>
<reference evidence="1" key="1">
    <citation type="submission" date="2023-11" db="EMBL/GenBank/DDBJ databases">
        <authorList>
            <person name="Poullet M."/>
        </authorList>
    </citation>
    <scope>NUCLEOTIDE SEQUENCE</scope>
    <source>
        <strain evidence="1">E1834</strain>
    </source>
</reference>
<evidence type="ECO:0000313" key="1">
    <source>
        <dbReference type="EMBL" id="CAK5079610.1"/>
    </source>
</evidence>
<keyword evidence="2" id="KW-1185">Reference proteome</keyword>
<evidence type="ECO:0000313" key="2">
    <source>
        <dbReference type="Proteomes" id="UP001497535"/>
    </source>
</evidence>
<accession>A0ACB0ZL05</accession>
<gene>
    <name evidence="1" type="ORF">MENTE1834_LOCUS26736</name>
</gene>
<dbReference type="EMBL" id="CAVMJV010000039">
    <property type="protein sequence ID" value="CAK5079610.1"/>
    <property type="molecule type" value="Genomic_DNA"/>
</dbReference>
<comment type="caution">
    <text evidence="1">The sequence shown here is derived from an EMBL/GenBank/DDBJ whole genome shotgun (WGS) entry which is preliminary data.</text>
</comment>
<name>A0ACB0ZL05_MELEN</name>
<proteinExistence type="predicted"/>
<protein>
    <submittedName>
        <fullName evidence="1">Uncharacterized protein</fullName>
    </submittedName>
</protein>
<dbReference type="Proteomes" id="UP001497535">
    <property type="component" value="Unassembled WGS sequence"/>
</dbReference>
<sequence length="49" mass="5380">MVSQPIFLFVPDFGGLELFSFSAFPSSLGLVSRLVSRCLEDPSPFPPFT</sequence>